<evidence type="ECO:0000256" key="11">
    <source>
        <dbReference type="ARBA" id="ARBA00022839"/>
    </source>
</evidence>
<evidence type="ECO:0000256" key="6">
    <source>
        <dbReference type="ARBA" id="ARBA00022722"/>
    </source>
</evidence>
<comment type="caution">
    <text evidence="25">The sequence shown here is derived from an EMBL/GenBank/DDBJ whole genome shotgun (WGS) entry which is preliminary data.</text>
</comment>
<dbReference type="GO" id="GO:0003677">
    <property type="term" value="F:DNA binding"/>
    <property type="evidence" value="ECO:0007669"/>
    <property type="project" value="UniProtKB-KW"/>
</dbReference>
<evidence type="ECO:0000313" key="26">
    <source>
        <dbReference type="Proteomes" id="UP000438182"/>
    </source>
</evidence>
<dbReference type="AlphaFoldDB" id="A0A6I4P246"/>
<keyword evidence="13" id="KW-0239">DNA-directed DNA polymerase</keyword>
<keyword evidence="10" id="KW-0378">Hydrolase</keyword>
<feature type="region of interest" description="Disordered" evidence="23">
    <location>
        <begin position="820"/>
        <end position="846"/>
    </location>
</feature>
<feature type="domain" description="ATP-dependent DNA ligase family profile" evidence="24">
    <location>
        <begin position="627"/>
        <end position="752"/>
    </location>
</feature>
<keyword evidence="14" id="KW-0238">DNA-binding</keyword>
<evidence type="ECO:0000256" key="9">
    <source>
        <dbReference type="ARBA" id="ARBA00022763"/>
    </source>
</evidence>
<dbReference type="PROSITE" id="PS00697">
    <property type="entry name" value="DNA_LIGASE_A1"/>
    <property type="match status" value="1"/>
</dbReference>
<dbReference type="GO" id="GO:0003910">
    <property type="term" value="F:DNA ligase (ATP) activity"/>
    <property type="evidence" value="ECO:0007669"/>
    <property type="project" value="UniProtKB-EC"/>
</dbReference>
<comment type="catalytic activity">
    <reaction evidence="20">
        <text>ATP + (deoxyribonucleotide)n-3'-hydroxyl + 5'-phospho-(deoxyribonucleotide)m = (deoxyribonucleotide)n+m + AMP + diphosphate.</text>
        <dbReference type="EC" id="6.5.1.1"/>
    </reaction>
</comment>
<keyword evidence="8" id="KW-0547">Nucleotide-binding</keyword>
<evidence type="ECO:0000256" key="4">
    <source>
        <dbReference type="ARBA" id="ARBA00022679"/>
    </source>
</evidence>
<dbReference type="NCBIfam" id="NF007210">
    <property type="entry name" value="PRK09632.1"/>
    <property type="match status" value="1"/>
</dbReference>
<keyword evidence="16" id="KW-0234">DNA repair</keyword>
<keyword evidence="9" id="KW-0227">DNA damage</keyword>
<dbReference type="Pfam" id="PF01068">
    <property type="entry name" value="DNA_ligase_A_M"/>
    <property type="match status" value="1"/>
</dbReference>
<sequence>MAAGAGRVVDVDGRHLAVSNLDKVMYPETGTTKGEVLGYYAEVAPLLLPHTAGRPCTRKRWVHGVGTETDPQPVFFEKQIDQGAPDWVRRGTIEHSDGPKTYPIVGDRPTLVWLAQLAALELHVPQWRFDARGERGNPDRLVLDLDPGPGVGLAECAIVAREARGILGGMGLDPVPVTSGSKGLHLYAALDGSFTSDQVRDVAHELAKALEADHRDLVVSRMAKDARPGKVFVDWSQNTAAKTTVAPYSLRGRFRPFAAAPRTWEELEDPDLRHLEFEEVLERVRAGLDPMARIDAWTGGLASFAATPREAAPASVPGSDAAVAAAAAAGTTGSGATGDALDRYRAKRDPAKTPEPIPARVEPSTLGGAPRFVVQEHHASRLHWDFRLERDGVLKSWAVPKGIPVVDAHPPIQHLAVEVEDHPLEYGSFAGTIPAGEYGGGEVTIWDDGTYDLEKWRDAEIIVTLHGRPGGPIGAGRYVLIRTSGSGEKAQWLLHRSAPKDGPNRRAPATTGAKRQDAAPPAPGIPYRPMLATAATIAEIGRGTHALEFKWDGIRALARSAGGGVRLVSRRGQDLALAYPELGRLPEALTADAVVDGEIVARDEGGAPSFELLQGRMNLTNPAEIAHARERTPIALLLFDVLEIDGVDVTGLPWVERRGRLESLVKPVDGVPVELPALAAGTPSAAIAEAARLGLEGIVAKDPSSPYRSGERTREWCKHAFRTTQEVVIGGWRPGQGSRAGRIASLLVGIPDGAGGIAYAGRVGSGFTERELDRMLTTLEPLGADASPFTAVPELDARDAHWVRPELVGEIELKGWTRTGAARQPSWRGLRPDKAPSDVAATPAPS</sequence>
<evidence type="ECO:0000256" key="15">
    <source>
        <dbReference type="ARBA" id="ARBA00023172"/>
    </source>
</evidence>
<dbReference type="InterPro" id="IPR012309">
    <property type="entry name" value="DNA_ligase_ATP-dep_C"/>
</dbReference>
<reference evidence="25 26" key="1">
    <citation type="submission" date="2019-12" db="EMBL/GenBank/DDBJ databases">
        <authorList>
            <person name="Kim Y.S."/>
        </authorList>
    </citation>
    <scope>NUCLEOTIDE SEQUENCE [LARGE SCALE GENOMIC DNA]</scope>
    <source>
        <strain evidence="25 26">MMS17-SY077</strain>
    </source>
</reference>
<dbReference type="PANTHER" id="PTHR42705">
    <property type="entry name" value="BIFUNCTIONAL NON-HOMOLOGOUS END JOINING PROTEIN LIGD"/>
    <property type="match status" value="1"/>
</dbReference>
<evidence type="ECO:0000256" key="17">
    <source>
        <dbReference type="ARBA" id="ARBA00023211"/>
    </source>
</evidence>
<dbReference type="Gene3D" id="2.40.50.140">
    <property type="entry name" value="Nucleic acid-binding proteins"/>
    <property type="match status" value="1"/>
</dbReference>
<dbReference type="Gene3D" id="3.30.470.30">
    <property type="entry name" value="DNA ligase/mRNA capping enzyme"/>
    <property type="match status" value="1"/>
</dbReference>
<dbReference type="RefSeq" id="WP_160423461.1">
    <property type="nucleotide sequence ID" value="NZ_WSTA01000019.1"/>
</dbReference>
<gene>
    <name evidence="25" type="ORF">GB864_06095</name>
</gene>
<keyword evidence="17" id="KW-0464">Manganese</keyword>
<dbReference type="Pfam" id="PF21686">
    <property type="entry name" value="LigD_Prim-Pol"/>
    <property type="match status" value="1"/>
</dbReference>
<dbReference type="GO" id="GO:0003887">
    <property type="term" value="F:DNA-directed DNA polymerase activity"/>
    <property type="evidence" value="ECO:0007669"/>
    <property type="project" value="UniProtKB-KW"/>
</dbReference>
<evidence type="ECO:0000256" key="1">
    <source>
        <dbReference type="ARBA" id="ARBA00001936"/>
    </source>
</evidence>
<dbReference type="InterPro" id="IPR014145">
    <property type="entry name" value="LigD_pol_dom"/>
</dbReference>
<keyword evidence="3 25" id="KW-0436">Ligase</keyword>
<dbReference type="Pfam" id="PF04679">
    <property type="entry name" value="DNA_ligase_A_C"/>
    <property type="match status" value="1"/>
</dbReference>
<evidence type="ECO:0000259" key="24">
    <source>
        <dbReference type="PROSITE" id="PS50160"/>
    </source>
</evidence>
<keyword evidence="6" id="KW-0540">Nuclease</keyword>
<dbReference type="InterPro" id="IPR052171">
    <property type="entry name" value="NHEJ_LigD"/>
</dbReference>
<keyword evidence="12" id="KW-0067">ATP-binding</keyword>
<dbReference type="CDD" id="cd07906">
    <property type="entry name" value="Adenylation_DNA_ligase_LigD_LigC"/>
    <property type="match status" value="1"/>
</dbReference>
<evidence type="ECO:0000256" key="20">
    <source>
        <dbReference type="ARBA" id="ARBA00034003"/>
    </source>
</evidence>
<evidence type="ECO:0000256" key="21">
    <source>
        <dbReference type="ARBA" id="ARBA00049981"/>
    </source>
</evidence>
<keyword evidence="18" id="KW-0511">Multifunctional enzyme</keyword>
<evidence type="ECO:0000256" key="19">
    <source>
        <dbReference type="ARBA" id="ARBA00029943"/>
    </source>
</evidence>
<organism evidence="25 26">
    <name type="scientific">Agromyces seonyuensis</name>
    <dbReference type="NCBI Taxonomy" id="2662446"/>
    <lineage>
        <taxon>Bacteria</taxon>
        <taxon>Bacillati</taxon>
        <taxon>Actinomycetota</taxon>
        <taxon>Actinomycetes</taxon>
        <taxon>Micrococcales</taxon>
        <taxon>Microbacteriaceae</taxon>
        <taxon>Agromyces</taxon>
    </lineage>
</organism>
<dbReference type="GO" id="GO:0006281">
    <property type="term" value="P:DNA repair"/>
    <property type="evidence" value="ECO:0007669"/>
    <property type="project" value="UniProtKB-KW"/>
</dbReference>
<evidence type="ECO:0000256" key="18">
    <source>
        <dbReference type="ARBA" id="ARBA00023268"/>
    </source>
</evidence>
<keyword evidence="11" id="KW-0269">Exonuclease</keyword>
<evidence type="ECO:0000256" key="23">
    <source>
        <dbReference type="SAM" id="MobiDB-lite"/>
    </source>
</evidence>
<accession>A0A6I4P246</accession>
<evidence type="ECO:0000313" key="25">
    <source>
        <dbReference type="EMBL" id="MWB98119.1"/>
    </source>
</evidence>
<dbReference type="PROSITE" id="PS50160">
    <property type="entry name" value="DNA_LIGASE_A3"/>
    <property type="match status" value="1"/>
</dbReference>
<dbReference type="InterPro" id="IPR014146">
    <property type="entry name" value="LigD_ligase_dom"/>
</dbReference>
<name>A0A6I4P246_9MICO</name>
<dbReference type="Proteomes" id="UP000438182">
    <property type="component" value="Unassembled WGS sequence"/>
</dbReference>
<keyword evidence="26" id="KW-1185">Reference proteome</keyword>
<dbReference type="EMBL" id="WSTA01000019">
    <property type="protein sequence ID" value="MWB98119.1"/>
    <property type="molecule type" value="Genomic_DNA"/>
</dbReference>
<evidence type="ECO:0000256" key="22">
    <source>
        <dbReference type="ARBA" id="ARBA00049990"/>
    </source>
</evidence>
<dbReference type="GO" id="GO:0005524">
    <property type="term" value="F:ATP binding"/>
    <property type="evidence" value="ECO:0007669"/>
    <property type="project" value="UniProtKB-KW"/>
</dbReference>
<comment type="similarity">
    <text evidence="22">In the N-terminal section; belongs to the LigD polymerase family.</text>
</comment>
<feature type="region of interest" description="Disordered" evidence="23">
    <location>
        <begin position="496"/>
        <end position="526"/>
    </location>
</feature>
<proteinExistence type="inferred from homology"/>
<dbReference type="CDD" id="cd07971">
    <property type="entry name" value="OBF_DNA_ligase_LigD"/>
    <property type="match status" value="1"/>
</dbReference>
<evidence type="ECO:0000256" key="10">
    <source>
        <dbReference type="ARBA" id="ARBA00022801"/>
    </source>
</evidence>
<dbReference type="InterPro" id="IPR033649">
    <property type="entry name" value="MtLigD_Pol-like"/>
</dbReference>
<dbReference type="InterPro" id="IPR016059">
    <property type="entry name" value="DNA_ligase_ATP-dep_CS"/>
</dbReference>
<keyword evidence="15" id="KW-0233">DNA recombination</keyword>
<dbReference type="Gene3D" id="3.90.920.10">
    <property type="entry name" value="DNA primase, PRIM domain"/>
    <property type="match status" value="1"/>
</dbReference>
<dbReference type="EC" id="6.5.1.1" evidence="2"/>
<dbReference type="NCBIfam" id="TIGR02777">
    <property type="entry name" value="LigD_PE_dom"/>
    <property type="match status" value="1"/>
</dbReference>
<evidence type="ECO:0000256" key="14">
    <source>
        <dbReference type="ARBA" id="ARBA00023125"/>
    </source>
</evidence>
<evidence type="ECO:0000256" key="5">
    <source>
        <dbReference type="ARBA" id="ARBA00022695"/>
    </source>
</evidence>
<dbReference type="Gene3D" id="3.30.1490.70">
    <property type="match status" value="1"/>
</dbReference>
<dbReference type="GO" id="GO:0004527">
    <property type="term" value="F:exonuclease activity"/>
    <property type="evidence" value="ECO:0007669"/>
    <property type="project" value="UniProtKB-KW"/>
</dbReference>
<keyword evidence="4" id="KW-0808">Transferase</keyword>
<keyword evidence="5" id="KW-0548">Nucleotidyltransferase</keyword>
<comment type="similarity">
    <text evidence="21">In the C-terminal section; belongs to the ATP-dependent DNA ligase family.</text>
</comment>
<evidence type="ECO:0000256" key="12">
    <source>
        <dbReference type="ARBA" id="ARBA00022840"/>
    </source>
</evidence>
<evidence type="ECO:0000256" key="2">
    <source>
        <dbReference type="ARBA" id="ARBA00012727"/>
    </source>
</evidence>
<evidence type="ECO:0000256" key="8">
    <source>
        <dbReference type="ARBA" id="ARBA00022741"/>
    </source>
</evidence>
<evidence type="ECO:0000256" key="16">
    <source>
        <dbReference type="ARBA" id="ARBA00023204"/>
    </source>
</evidence>
<dbReference type="GO" id="GO:0006310">
    <property type="term" value="P:DNA recombination"/>
    <property type="evidence" value="ECO:0007669"/>
    <property type="project" value="UniProtKB-KW"/>
</dbReference>
<dbReference type="GO" id="GO:0046872">
    <property type="term" value="F:metal ion binding"/>
    <property type="evidence" value="ECO:0007669"/>
    <property type="project" value="UniProtKB-KW"/>
</dbReference>
<dbReference type="InterPro" id="IPR012310">
    <property type="entry name" value="DNA_ligase_ATP-dep_cent"/>
</dbReference>
<dbReference type="NCBIfam" id="TIGR02779">
    <property type="entry name" value="NHEJ_ligase_lig"/>
    <property type="match status" value="1"/>
</dbReference>
<comment type="cofactor">
    <cofactor evidence="1">
        <name>Mn(2+)</name>
        <dbReference type="ChEBI" id="CHEBI:29035"/>
    </cofactor>
</comment>
<dbReference type="SUPFAM" id="SSF50249">
    <property type="entry name" value="Nucleic acid-binding proteins"/>
    <property type="match status" value="1"/>
</dbReference>
<keyword evidence="7" id="KW-0479">Metal-binding</keyword>
<protein>
    <recommendedName>
        <fullName evidence="2">DNA ligase (ATP)</fullName>
        <ecNumber evidence="2">6.5.1.1</ecNumber>
    </recommendedName>
    <alternativeName>
        <fullName evidence="19">NHEJ DNA polymerase</fullName>
    </alternativeName>
</protein>
<evidence type="ECO:0000256" key="3">
    <source>
        <dbReference type="ARBA" id="ARBA00022598"/>
    </source>
</evidence>
<dbReference type="Pfam" id="PF13298">
    <property type="entry name" value="LigD_N"/>
    <property type="match status" value="1"/>
</dbReference>
<dbReference type="PANTHER" id="PTHR42705:SF2">
    <property type="entry name" value="BIFUNCTIONAL NON-HOMOLOGOUS END JOINING PROTEIN LIGD"/>
    <property type="match status" value="1"/>
</dbReference>
<dbReference type="InterPro" id="IPR012340">
    <property type="entry name" value="NA-bd_OB-fold"/>
</dbReference>
<dbReference type="SUPFAM" id="SSF56091">
    <property type="entry name" value="DNA ligase/mRNA capping enzyme, catalytic domain"/>
    <property type="match status" value="1"/>
</dbReference>
<dbReference type="InterPro" id="IPR014144">
    <property type="entry name" value="LigD_PE_domain"/>
</dbReference>
<dbReference type="CDD" id="cd04863">
    <property type="entry name" value="MtLigD_Pol_like"/>
    <property type="match status" value="1"/>
</dbReference>
<evidence type="ECO:0000256" key="13">
    <source>
        <dbReference type="ARBA" id="ARBA00022932"/>
    </source>
</evidence>
<evidence type="ECO:0000256" key="7">
    <source>
        <dbReference type="ARBA" id="ARBA00022723"/>
    </source>
</evidence>
<dbReference type="NCBIfam" id="TIGR02778">
    <property type="entry name" value="ligD_pol"/>
    <property type="match status" value="1"/>
</dbReference>